<dbReference type="EMBL" id="JBHPBY010000063">
    <property type="protein sequence ID" value="MFC1849854.1"/>
    <property type="molecule type" value="Genomic_DNA"/>
</dbReference>
<dbReference type="PROSITE" id="PS50109">
    <property type="entry name" value="HIS_KIN"/>
    <property type="match status" value="1"/>
</dbReference>
<dbReference type="SMART" id="SM00387">
    <property type="entry name" value="HATPase_c"/>
    <property type="match status" value="1"/>
</dbReference>
<dbReference type="CDD" id="cd00082">
    <property type="entry name" value="HisKA"/>
    <property type="match status" value="1"/>
</dbReference>
<keyword evidence="3" id="KW-0597">Phosphoprotein</keyword>
<keyword evidence="7" id="KW-1185">Reference proteome</keyword>
<organism evidence="6 7">
    <name type="scientific">candidate division CSSED10-310 bacterium</name>
    <dbReference type="NCBI Taxonomy" id="2855610"/>
    <lineage>
        <taxon>Bacteria</taxon>
        <taxon>Bacteria division CSSED10-310</taxon>
    </lineage>
</organism>
<dbReference type="Pfam" id="PF07495">
    <property type="entry name" value="Y_Y_Y"/>
    <property type="match status" value="1"/>
</dbReference>
<evidence type="ECO:0000313" key="7">
    <source>
        <dbReference type="Proteomes" id="UP001594351"/>
    </source>
</evidence>
<dbReference type="Pfam" id="PF00512">
    <property type="entry name" value="HisKA"/>
    <property type="match status" value="1"/>
</dbReference>
<dbReference type="InterPro" id="IPR011123">
    <property type="entry name" value="Y_Y_Y"/>
</dbReference>
<dbReference type="InterPro" id="IPR011110">
    <property type="entry name" value="Reg_prop"/>
</dbReference>
<comment type="catalytic activity">
    <reaction evidence="1">
        <text>ATP + protein L-histidine = ADP + protein N-phospho-L-histidine.</text>
        <dbReference type="EC" id="2.7.13.3"/>
    </reaction>
</comment>
<evidence type="ECO:0000256" key="3">
    <source>
        <dbReference type="ARBA" id="ARBA00022553"/>
    </source>
</evidence>
<evidence type="ECO:0000256" key="2">
    <source>
        <dbReference type="ARBA" id="ARBA00012438"/>
    </source>
</evidence>
<dbReference type="SUPFAM" id="SSF55874">
    <property type="entry name" value="ATPase domain of HSP90 chaperone/DNA topoisomerase II/histidine kinase"/>
    <property type="match status" value="1"/>
</dbReference>
<dbReference type="Gene3D" id="3.30.565.10">
    <property type="entry name" value="Histidine kinase-like ATPase, C-terminal domain"/>
    <property type="match status" value="1"/>
</dbReference>
<dbReference type="SUPFAM" id="SSF63829">
    <property type="entry name" value="Calcium-dependent phosphotriesterase"/>
    <property type="match status" value="3"/>
</dbReference>
<reference evidence="6 7" key="1">
    <citation type="submission" date="2024-09" db="EMBL/GenBank/DDBJ databases">
        <title>Laminarin stimulates single cell rates of sulfate reduction while oxygen inhibits transcriptomic activity in coastal marine sediment.</title>
        <authorList>
            <person name="Lindsay M."/>
            <person name="Orcutt B."/>
            <person name="Emerson D."/>
            <person name="Stepanauskas R."/>
            <person name="D'Angelo T."/>
        </authorList>
    </citation>
    <scope>NUCLEOTIDE SEQUENCE [LARGE SCALE GENOMIC DNA]</scope>
    <source>
        <strain evidence="6">SAG AM-311-K15</strain>
    </source>
</reference>
<dbReference type="Pfam" id="PF02518">
    <property type="entry name" value="HATPase_c"/>
    <property type="match status" value="1"/>
</dbReference>
<dbReference type="InterPro" id="IPR036097">
    <property type="entry name" value="HisK_dim/P_sf"/>
</dbReference>
<keyword evidence="4" id="KW-1133">Transmembrane helix</keyword>
<dbReference type="Proteomes" id="UP001594351">
    <property type="component" value="Unassembled WGS sequence"/>
</dbReference>
<accession>A0ABV6YUK1</accession>
<dbReference type="InterPro" id="IPR013783">
    <property type="entry name" value="Ig-like_fold"/>
</dbReference>
<evidence type="ECO:0000256" key="1">
    <source>
        <dbReference type="ARBA" id="ARBA00000085"/>
    </source>
</evidence>
<dbReference type="InterPro" id="IPR036890">
    <property type="entry name" value="HATPase_C_sf"/>
</dbReference>
<dbReference type="SMART" id="SM00388">
    <property type="entry name" value="HisKA"/>
    <property type="match status" value="1"/>
</dbReference>
<evidence type="ECO:0000256" key="4">
    <source>
        <dbReference type="SAM" id="Phobius"/>
    </source>
</evidence>
<dbReference type="SUPFAM" id="SSF47384">
    <property type="entry name" value="Homodimeric domain of signal transducing histidine kinase"/>
    <property type="match status" value="1"/>
</dbReference>
<dbReference type="InterPro" id="IPR003594">
    <property type="entry name" value="HATPase_dom"/>
</dbReference>
<dbReference type="Gene3D" id="1.10.287.130">
    <property type="match status" value="1"/>
</dbReference>
<dbReference type="Pfam" id="PF07494">
    <property type="entry name" value="Reg_prop"/>
    <property type="match status" value="8"/>
</dbReference>
<gene>
    <name evidence="6" type="ORF">ACFL27_06560</name>
</gene>
<evidence type="ECO:0000313" key="6">
    <source>
        <dbReference type="EMBL" id="MFC1849854.1"/>
    </source>
</evidence>
<dbReference type="Gene3D" id="2.60.40.10">
    <property type="entry name" value="Immunoglobulins"/>
    <property type="match status" value="1"/>
</dbReference>
<dbReference type="EC" id="2.7.13.3" evidence="2"/>
<keyword evidence="4" id="KW-0472">Membrane</keyword>
<evidence type="ECO:0000259" key="5">
    <source>
        <dbReference type="PROSITE" id="PS50109"/>
    </source>
</evidence>
<dbReference type="InterPro" id="IPR015943">
    <property type="entry name" value="WD40/YVTN_repeat-like_dom_sf"/>
</dbReference>
<dbReference type="InterPro" id="IPR003661">
    <property type="entry name" value="HisK_dim/P_dom"/>
</dbReference>
<proteinExistence type="predicted"/>
<name>A0ABV6YUK1_UNCC1</name>
<dbReference type="InterPro" id="IPR005467">
    <property type="entry name" value="His_kinase_dom"/>
</dbReference>
<dbReference type="Gene3D" id="2.130.10.10">
    <property type="entry name" value="YVTN repeat-like/Quinoprotein amine dehydrogenase"/>
    <property type="match status" value="2"/>
</dbReference>
<comment type="caution">
    <text evidence="6">The sequence shown here is derived from an EMBL/GenBank/DDBJ whole genome shotgun (WGS) entry which is preliminary data.</text>
</comment>
<dbReference type="PANTHER" id="PTHR43547:SF2">
    <property type="entry name" value="HYBRID SIGNAL TRANSDUCTION HISTIDINE KINASE C"/>
    <property type="match status" value="1"/>
</dbReference>
<dbReference type="InterPro" id="IPR004358">
    <property type="entry name" value="Sig_transdc_His_kin-like_C"/>
</dbReference>
<dbReference type="CDD" id="cd16922">
    <property type="entry name" value="HATPase_EvgS-ArcB-TorS-like"/>
    <property type="match status" value="1"/>
</dbReference>
<feature type="domain" description="Histidine kinase" evidence="5">
    <location>
        <begin position="871"/>
        <end position="1092"/>
    </location>
</feature>
<keyword evidence="4" id="KW-0812">Transmembrane</keyword>
<feature type="transmembrane region" description="Helical" evidence="4">
    <location>
        <begin position="817"/>
        <end position="836"/>
    </location>
</feature>
<sequence length="1103" mass="126313">MKKIEFLKMCLVLILFQVIFLFILFSSLLSARTNDLTFERFTRENGFPLGNVYAIIQDSRGFMWFGGDGPLIRYDGHCFKEYQNDPADPSSLAINDVCDLFKDEKGVLWCATWGGGLCRYDPASETFRTYKHDPNDPFSIGDNRVQFIYQAADKELWFGAFGGGLNHYDPERDRFTVFKHDPDDPYSLSDNRIWCMVEDQSGNLWIATGTGLNKFDRVSQKFTHYMHDPNNPESVSHNQVRWLFIDSEGTFWVSTRGGLDQFKPQSGTFIHYKHNQDDWGNNYPFKILEDQAGTLWVATRTSGLNIVDRKTKKFHVYGNDPTDSATISHNDIRSLCETRQGILWIGTRGGSVNKLDLKPPKFRHYKHIPTDPDSLSNNDILSFHEDSSGVLWIGTEKGLNRFDRQKEIFHHFRDDPDAPARLSNESIWSIREEGPGFLWIVTEGDYDLYDRAKREFIPFKLDPKIQNNLTQNLVTSLYPDSTGILWVTTFGQGLYKYDRQNGHFIHFKQTEKKDASLNDNYILAIYEDESGDLWLGTRGGLSKYDRHREQFIHYQHDRCNPHSLSDNNVFSLCQDHEGTLWVGTGNGLNKFDHQTGQFVRYTTRSGLPDDDIVGILEEDESSLSSTRHLWISTLNGLSKFNPKTETFQNYDYRDGLQSNMFRERASCKSRTGEMFFGGVNGFNAFYPHEVKHNTHRPPIVFTDFKLANKSLIPGRHPLLNKSITETSRIVLSYRDKIFSLDFAALDYTCPEKNRYKYKMEGFEDEWVDAGSKHSATYTNLDPGRYVFRVRGSNNDGIWNETGASLVITITPPPWLTWYAYCLYCAAGLGILLVIYYRIKKKHAAELEAEQLRIAKEEAEKATQSKSNFLASMSHEIRTPMNAILGLSNLALKTELQPKHQDYFEKIRVSAHSLLGIINDILDFSKIEAGKLDLESVPFVIRDEIKKVSDTLAFKAYEQGVEHLYLIDEDIPTTLVGDPLRIQQILMNLANNALKFTDAGEVLIKVVTSQKEDNKTKLTFSVRDTGIGIGPEQLSTIFESFTQADKATARHYGGSGLGLNICRCLVEMMNGRIWAVSEPGRGSTFYFEAEFSYLARVYYETPHI</sequence>
<dbReference type="CDD" id="cd00146">
    <property type="entry name" value="PKD"/>
    <property type="match status" value="1"/>
</dbReference>
<dbReference type="PANTHER" id="PTHR43547">
    <property type="entry name" value="TWO-COMPONENT HISTIDINE KINASE"/>
    <property type="match status" value="1"/>
</dbReference>
<protein>
    <recommendedName>
        <fullName evidence="2">histidine kinase</fullName>
        <ecNumber evidence="2">2.7.13.3</ecNumber>
    </recommendedName>
</protein>
<dbReference type="PRINTS" id="PR00344">
    <property type="entry name" value="BCTRLSENSOR"/>
</dbReference>